<proteinExistence type="predicted"/>
<accession>A0A6A6YML8</accession>
<dbReference type="Proteomes" id="UP000504636">
    <property type="component" value="Unplaced"/>
</dbReference>
<reference evidence="3" key="2">
    <citation type="submission" date="2020-04" db="EMBL/GenBank/DDBJ databases">
        <authorList>
            <consortium name="NCBI Genome Project"/>
        </authorList>
    </citation>
    <scope>NUCLEOTIDE SEQUENCE</scope>
    <source>
        <strain evidence="3">CBS 304.34</strain>
    </source>
</reference>
<gene>
    <name evidence="1 3" type="ORF">BDZ99DRAFT_36757</name>
</gene>
<dbReference type="EMBL" id="MU003701">
    <property type="protein sequence ID" value="KAF2809799.1"/>
    <property type="molecule type" value="Genomic_DNA"/>
</dbReference>
<evidence type="ECO:0000313" key="3">
    <source>
        <dbReference type="RefSeq" id="XP_033576763.1"/>
    </source>
</evidence>
<dbReference type="RefSeq" id="XP_033576763.1">
    <property type="nucleotide sequence ID" value="XM_033714767.1"/>
</dbReference>
<sequence>MRISSCAMAAGHAGLRCLRHRRRGQGAGSDKWMSLSYGPNHKSLRLQERYGSRMMLEGAELINSPIAAHLTGPTGGQIVTERNGAFGALEWLNVGM</sequence>
<reference evidence="3" key="3">
    <citation type="submission" date="2025-04" db="UniProtKB">
        <authorList>
            <consortium name="RefSeq"/>
        </authorList>
    </citation>
    <scope>IDENTIFICATION</scope>
    <source>
        <strain evidence="3">CBS 304.34</strain>
    </source>
</reference>
<name>A0A6A6YML8_9PEZI</name>
<evidence type="ECO:0000313" key="2">
    <source>
        <dbReference type="Proteomes" id="UP000504636"/>
    </source>
</evidence>
<organism evidence="1">
    <name type="scientific">Mytilinidion resinicola</name>
    <dbReference type="NCBI Taxonomy" id="574789"/>
    <lineage>
        <taxon>Eukaryota</taxon>
        <taxon>Fungi</taxon>
        <taxon>Dikarya</taxon>
        <taxon>Ascomycota</taxon>
        <taxon>Pezizomycotina</taxon>
        <taxon>Dothideomycetes</taxon>
        <taxon>Pleosporomycetidae</taxon>
        <taxon>Mytilinidiales</taxon>
        <taxon>Mytilinidiaceae</taxon>
        <taxon>Mytilinidion</taxon>
    </lineage>
</organism>
<reference evidence="1 3" key="1">
    <citation type="journal article" date="2020" name="Stud. Mycol.">
        <title>101 Dothideomycetes genomes: a test case for predicting lifestyles and emergence of pathogens.</title>
        <authorList>
            <person name="Haridas S."/>
            <person name="Albert R."/>
            <person name="Binder M."/>
            <person name="Bloem J."/>
            <person name="Labutti K."/>
            <person name="Salamov A."/>
            <person name="Andreopoulos B."/>
            <person name="Baker S."/>
            <person name="Barry K."/>
            <person name="Bills G."/>
            <person name="Bluhm B."/>
            <person name="Cannon C."/>
            <person name="Castanera R."/>
            <person name="Culley D."/>
            <person name="Daum C."/>
            <person name="Ezra D."/>
            <person name="Gonzalez J."/>
            <person name="Henrissat B."/>
            <person name="Kuo A."/>
            <person name="Liang C."/>
            <person name="Lipzen A."/>
            <person name="Lutzoni F."/>
            <person name="Magnuson J."/>
            <person name="Mondo S."/>
            <person name="Nolan M."/>
            <person name="Ohm R."/>
            <person name="Pangilinan J."/>
            <person name="Park H.-J."/>
            <person name="Ramirez L."/>
            <person name="Alfaro M."/>
            <person name="Sun H."/>
            <person name="Tritt A."/>
            <person name="Yoshinaga Y."/>
            <person name="Zwiers L.-H."/>
            <person name="Turgeon B."/>
            <person name="Goodwin S."/>
            <person name="Spatafora J."/>
            <person name="Crous P."/>
            <person name="Grigoriev I."/>
        </authorList>
    </citation>
    <scope>NUCLEOTIDE SEQUENCE</scope>
    <source>
        <strain evidence="1 3">CBS 304.34</strain>
    </source>
</reference>
<protein>
    <submittedName>
        <fullName evidence="1 3">Uncharacterized protein</fullName>
    </submittedName>
</protein>
<dbReference type="AlphaFoldDB" id="A0A6A6YML8"/>
<evidence type="ECO:0000313" key="1">
    <source>
        <dbReference type="EMBL" id="KAF2809799.1"/>
    </source>
</evidence>
<keyword evidence="2" id="KW-1185">Reference proteome</keyword>
<dbReference type="GeneID" id="54455660"/>